<dbReference type="Proteomes" id="UP000425178">
    <property type="component" value="Chromosome"/>
</dbReference>
<name>A0A6B8VNZ1_9CORY</name>
<accession>A0A6B8VNZ1</accession>
<evidence type="ECO:0000313" key="1">
    <source>
        <dbReference type="EMBL" id="QGU05773.1"/>
    </source>
</evidence>
<evidence type="ECO:0000313" key="2">
    <source>
        <dbReference type="Proteomes" id="UP000425178"/>
    </source>
</evidence>
<dbReference type="KEGG" id="ccoe:CETAM_12725"/>
<reference evidence="1 2" key="1">
    <citation type="journal article" date="2021" name="Int. J. Syst. Evol. Microbiol.">
        <title>Classification of three corynebacterial strains isolated from a small paddock in North Rhine-Westphalia: proposal of &lt;i&gt;Corynebacterium kalinowskii&lt;/i&gt; sp. nov., &lt;i&gt;Corynebacterium comes&lt;/i&gt; sp. nov. and &lt;i&gt;Corynebacterium occultum&lt;/i&gt; sp. nov.</title>
        <authorList>
            <person name="Schaffert L."/>
            <person name="Ruwe M."/>
            <person name="Milse J."/>
            <person name="Hanuschka K."/>
            <person name="Ortseifen V."/>
            <person name="Droste J."/>
            <person name="Brandt D."/>
            <person name="Schl L."/>
            <person name="Kutter Y."/>
            <person name="Vinke S."/>
            <person name="Vieh P."/>
            <person name="Jacob L."/>
            <person name="L N.C."/>
            <person name="Schulte-Berndt E."/>
            <person name="Hain C."/>
            <person name="Linder M."/>
            <person name="Schmidt P."/>
            <person name="Wollenschl L."/>
            <person name="Luttermann T."/>
            <person name="Thieme E."/>
            <person name="Hassa J."/>
            <person name="Haak M."/>
            <person name="Wittchen M."/>
            <person name="Mentz A."/>
            <person name="Persicke M."/>
            <person name="Busche T."/>
            <person name="R C."/>
        </authorList>
    </citation>
    <scope>NUCLEOTIDE SEQUENCE [LARGE SCALE GENOMIC DNA]</scope>
    <source>
        <strain evidence="1 2">2019</strain>
    </source>
</reference>
<sequence length="41" mass="4434">MTTPPRTILITGSTSEFLQVGEYLPQLVFILGQGLIVDDVA</sequence>
<dbReference type="AlphaFoldDB" id="A0A6B8VNZ1"/>
<gene>
    <name evidence="1" type="ORF">CETAM_12725</name>
</gene>
<organism evidence="1 2">
    <name type="scientific">Corynebacterium comes</name>
    <dbReference type="NCBI Taxonomy" id="2675218"/>
    <lineage>
        <taxon>Bacteria</taxon>
        <taxon>Bacillati</taxon>
        <taxon>Actinomycetota</taxon>
        <taxon>Actinomycetes</taxon>
        <taxon>Mycobacteriales</taxon>
        <taxon>Corynebacteriaceae</taxon>
        <taxon>Corynebacterium</taxon>
    </lineage>
</organism>
<proteinExistence type="predicted"/>
<keyword evidence="2" id="KW-1185">Reference proteome</keyword>
<dbReference type="EMBL" id="CP046453">
    <property type="protein sequence ID" value="QGU05773.1"/>
    <property type="molecule type" value="Genomic_DNA"/>
</dbReference>
<protein>
    <submittedName>
        <fullName evidence="1">Uncharacterized protein</fullName>
    </submittedName>
</protein>